<dbReference type="EMBL" id="MU005582">
    <property type="protein sequence ID" value="KAF2684251.1"/>
    <property type="molecule type" value="Genomic_DNA"/>
</dbReference>
<evidence type="ECO:0000313" key="6">
    <source>
        <dbReference type="EMBL" id="KAF2684251.1"/>
    </source>
</evidence>
<dbReference type="OrthoDB" id="2151789at2759"/>
<dbReference type="PROSITE" id="PS51387">
    <property type="entry name" value="FAD_PCMH"/>
    <property type="match status" value="1"/>
</dbReference>
<dbReference type="Gene3D" id="3.30.465.10">
    <property type="match status" value="1"/>
</dbReference>
<evidence type="ECO:0000259" key="5">
    <source>
        <dbReference type="PROSITE" id="PS51387"/>
    </source>
</evidence>
<name>A0A6G1J221_9PLEO</name>
<dbReference type="GO" id="GO:0016491">
    <property type="term" value="F:oxidoreductase activity"/>
    <property type="evidence" value="ECO:0007669"/>
    <property type="project" value="UniProtKB-KW"/>
</dbReference>
<evidence type="ECO:0000256" key="4">
    <source>
        <dbReference type="ARBA" id="ARBA00023002"/>
    </source>
</evidence>
<reference evidence="6" key="1">
    <citation type="journal article" date="2020" name="Stud. Mycol.">
        <title>101 Dothideomycetes genomes: a test case for predicting lifestyles and emergence of pathogens.</title>
        <authorList>
            <person name="Haridas S."/>
            <person name="Albert R."/>
            <person name="Binder M."/>
            <person name="Bloem J."/>
            <person name="Labutti K."/>
            <person name="Salamov A."/>
            <person name="Andreopoulos B."/>
            <person name="Baker S."/>
            <person name="Barry K."/>
            <person name="Bills G."/>
            <person name="Bluhm B."/>
            <person name="Cannon C."/>
            <person name="Castanera R."/>
            <person name="Culley D."/>
            <person name="Daum C."/>
            <person name="Ezra D."/>
            <person name="Gonzalez J."/>
            <person name="Henrissat B."/>
            <person name="Kuo A."/>
            <person name="Liang C."/>
            <person name="Lipzen A."/>
            <person name="Lutzoni F."/>
            <person name="Magnuson J."/>
            <person name="Mondo S."/>
            <person name="Nolan M."/>
            <person name="Ohm R."/>
            <person name="Pangilinan J."/>
            <person name="Park H.-J."/>
            <person name="Ramirez L."/>
            <person name="Alfaro M."/>
            <person name="Sun H."/>
            <person name="Tritt A."/>
            <person name="Yoshinaga Y."/>
            <person name="Zwiers L.-H."/>
            <person name="Turgeon B."/>
            <person name="Goodwin S."/>
            <person name="Spatafora J."/>
            <person name="Crous P."/>
            <person name="Grigoriev I."/>
        </authorList>
    </citation>
    <scope>NUCLEOTIDE SEQUENCE</scope>
    <source>
        <strain evidence="6">CBS 122367</strain>
    </source>
</reference>
<evidence type="ECO:0000256" key="1">
    <source>
        <dbReference type="ARBA" id="ARBA00005466"/>
    </source>
</evidence>
<keyword evidence="2" id="KW-0285">Flavoprotein</keyword>
<dbReference type="InterPro" id="IPR016166">
    <property type="entry name" value="FAD-bd_PCMH"/>
</dbReference>
<feature type="domain" description="FAD-binding PCMH-type" evidence="5">
    <location>
        <begin position="84"/>
        <end position="254"/>
    </location>
</feature>
<dbReference type="SUPFAM" id="SSF56176">
    <property type="entry name" value="FAD-binding/transporter-associated domain-like"/>
    <property type="match status" value="1"/>
</dbReference>
<organism evidence="6 7">
    <name type="scientific">Lentithecium fluviatile CBS 122367</name>
    <dbReference type="NCBI Taxonomy" id="1168545"/>
    <lineage>
        <taxon>Eukaryota</taxon>
        <taxon>Fungi</taxon>
        <taxon>Dikarya</taxon>
        <taxon>Ascomycota</taxon>
        <taxon>Pezizomycotina</taxon>
        <taxon>Dothideomycetes</taxon>
        <taxon>Pleosporomycetidae</taxon>
        <taxon>Pleosporales</taxon>
        <taxon>Massarineae</taxon>
        <taxon>Lentitheciaceae</taxon>
        <taxon>Lentithecium</taxon>
    </lineage>
</organism>
<dbReference type="PANTHER" id="PTHR42973:SF4">
    <property type="entry name" value="FAD BINDING DOMAIN PROTEIN"/>
    <property type="match status" value="1"/>
</dbReference>
<evidence type="ECO:0000313" key="7">
    <source>
        <dbReference type="Proteomes" id="UP000799291"/>
    </source>
</evidence>
<proteinExistence type="inferred from homology"/>
<keyword evidence="4" id="KW-0560">Oxidoreductase</keyword>
<dbReference type="InterPro" id="IPR036318">
    <property type="entry name" value="FAD-bd_PCMH-like_sf"/>
</dbReference>
<dbReference type="InterPro" id="IPR016169">
    <property type="entry name" value="FAD-bd_PCMH_sub2"/>
</dbReference>
<sequence>MVVNVSLSDMTATFFVLLASVLLLSVRSLGARHTAELKDANKPRLQRRSSETAIRLGKNLSDALPESIIHPYDSRFDESMNSYWLSTAVKILAREYKNEKECQTTTNSQNAGSFAVRSGANTPVARAASIEDGALIDMSLFCEVTLSDEGKGVTIGFGAKRGNVYEELEVKAVALVGGQNSAVGVGGLTLGGGLSFAPRYGFVCSNVLSYELVLSNGSITTASETENPDLFRALKGGGNNFGIVTRFTFPTFPSINIWSGMLYMAKSQTANVLSAFHYSVARANPNGAARSHDPYAACPLACFTYIHLLRINAISVNLVYTSSPRNPKKWPNACDEMNALNPPGRGQVFGTTTIKNDRGTLDDVHVAYADAIPPLKRANKGDANPLGFEDAGDTPLVVVSLTMNWLEQRDDCFVEKMARETIERINRFVKEMGTAHRFRYMNYCCDWQKPFESYGQRNVSFLQDVSRE</sequence>
<dbReference type="Pfam" id="PF01565">
    <property type="entry name" value="FAD_binding_4"/>
    <property type="match status" value="1"/>
</dbReference>
<dbReference type="GO" id="GO:0071949">
    <property type="term" value="F:FAD binding"/>
    <property type="evidence" value="ECO:0007669"/>
    <property type="project" value="InterPro"/>
</dbReference>
<evidence type="ECO:0000256" key="2">
    <source>
        <dbReference type="ARBA" id="ARBA00022630"/>
    </source>
</evidence>
<dbReference type="PANTHER" id="PTHR42973">
    <property type="entry name" value="BINDING OXIDOREDUCTASE, PUTATIVE (AFU_ORTHOLOGUE AFUA_1G17690)-RELATED"/>
    <property type="match status" value="1"/>
</dbReference>
<protein>
    <submittedName>
        <fullName evidence="6">FAD-binding domain-containing protein</fullName>
    </submittedName>
</protein>
<dbReference type="AlphaFoldDB" id="A0A6G1J221"/>
<dbReference type="InterPro" id="IPR050416">
    <property type="entry name" value="FAD-linked_Oxidoreductase"/>
</dbReference>
<dbReference type="Proteomes" id="UP000799291">
    <property type="component" value="Unassembled WGS sequence"/>
</dbReference>
<evidence type="ECO:0000256" key="3">
    <source>
        <dbReference type="ARBA" id="ARBA00022827"/>
    </source>
</evidence>
<dbReference type="InterPro" id="IPR006094">
    <property type="entry name" value="Oxid_FAD_bind_N"/>
</dbReference>
<keyword evidence="3" id="KW-0274">FAD</keyword>
<comment type="similarity">
    <text evidence="1">Belongs to the oxygen-dependent FAD-linked oxidoreductase family.</text>
</comment>
<gene>
    <name evidence="6" type="ORF">K458DRAFT_431802</name>
</gene>
<accession>A0A6G1J221</accession>
<keyword evidence="7" id="KW-1185">Reference proteome</keyword>